<keyword evidence="1" id="KW-1133">Transmembrane helix</keyword>
<organism evidence="2 3">
    <name type="scientific">Gottfriedia luciferensis</name>
    <dbReference type="NCBI Taxonomy" id="178774"/>
    <lineage>
        <taxon>Bacteria</taxon>
        <taxon>Bacillati</taxon>
        <taxon>Bacillota</taxon>
        <taxon>Bacilli</taxon>
        <taxon>Bacillales</taxon>
        <taxon>Bacillaceae</taxon>
        <taxon>Gottfriedia</taxon>
    </lineage>
</organism>
<evidence type="ECO:0008006" key="4">
    <source>
        <dbReference type="Google" id="ProtNLM"/>
    </source>
</evidence>
<protein>
    <recommendedName>
        <fullName evidence="4">DUF58 domain-containing protein</fullName>
    </recommendedName>
</protein>
<keyword evidence="1" id="KW-0812">Transmembrane</keyword>
<feature type="transmembrane region" description="Helical" evidence="1">
    <location>
        <begin position="12"/>
        <end position="29"/>
    </location>
</feature>
<dbReference type="Proteomes" id="UP000094580">
    <property type="component" value="Unassembled WGS sequence"/>
</dbReference>
<name>A0ABX2ZRI3_9BACI</name>
<dbReference type="PANTHER" id="PTHR34351:SF2">
    <property type="entry name" value="DUF58 DOMAIN-CONTAINING PROTEIN"/>
    <property type="match status" value="1"/>
</dbReference>
<dbReference type="PANTHER" id="PTHR34351">
    <property type="entry name" value="SLR1927 PROTEIN-RELATED"/>
    <property type="match status" value="1"/>
</dbReference>
<evidence type="ECO:0000313" key="2">
    <source>
        <dbReference type="EMBL" id="ODG89673.1"/>
    </source>
</evidence>
<dbReference type="RefSeq" id="WP_069035456.1">
    <property type="nucleotide sequence ID" value="NZ_MDKC01000037.1"/>
</dbReference>
<sequence length="399" mass="45918">MTWNKEIHGKNSLDILIIFGVIFLIINVYQSSYLLMFLGGFLIIISLMSRYYLKHIADHLVIENDKEPIRVSVGEQFNLPIKITQNHWLPIINATVRIKLEPIVESINFKAVSSDSNLELMIPIQLKGNETIQITLPLSANKRGVTRIKQVELKISNFFSLGYLYLTYKPFLHKEIIIYPTLIPVPQIDQIISTNSYGSFVTNTSMFEDFLAPIGTRDYVYSDSFHRIHWKASAKTQVLQTKIYEKTADYSITFIINLRDTHHDNFRLSIIENIESIASNIAFIVQYAALKNINYEIFLNLNMESGVPVYHLPIGGGKSQLGKTYDILARINGARMTQPIDRLLHYVEKQQRKSPVIILCGPFGKHGDRYFTQMRKRGQSIYYLQDDLESPKLVPFGQH</sequence>
<proteinExistence type="predicted"/>
<gene>
    <name evidence="2" type="ORF">BED47_14755</name>
</gene>
<reference evidence="2 3" key="1">
    <citation type="submission" date="2016-07" db="EMBL/GenBank/DDBJ databases">
        <authorList>
            <person name="Townsley L."/>
            <person name="Shank E.A."/>
        </authorList>
    </citation>
    <scope>NUCLEOTIDE SEQUENCE [LARGE SCALE GENOMIC DNA]</scope>
    <source>
        <strain evidence="2 3">CH01</strain>
    </source>
</reference>
<comment type="caution">
    <text evidence="2">The sequence shown here is derived from an EMBL/GenBank/DDBJ whole genome shotgun (WGS) entry which is preliminary data.</text>
</comment>
<evidence type="ECO:0000313" key="3">
    <source>
        <dbReference type="Proteomes" id="UP000094580"/>
    </source>
</evidence>
<dbReference type="EMBL" id="MDKC01000037">
    <property type="protein sequence ID" value="ODG89673.1"/>
    <property type="molecule type" value="Genomic_DNA"/>
</dbReference>
<keyword evidence="1" id="KW-0472">Membrane</keyword>
<accession>A0ABX2ZRI3</accession>
<keyword evidence="3" id="KW-1185">Reference proteome</keyword>
<evidence type="ECO:0000256" key="1">
    <source>
        <dbReference type="SAM" id="Phobius"/>
    </source>
</evidence>